<dbReference type="GO" id="GO:0004252">
    <property type="term" value="F:serine-type endopeptidase activity"/>
    <property type="evidence" value="ECO:0007669"/>
    <property type="project" value="InterPro"/>
</dbReference>
<gene>
    <name evidence="3" type="ORF">BRX40_06060</name>
    <name evidence="4" type="ORF">CA257_10795</name>
</gene>
<dbReference type="Pfam" id="PF10502">
    <property type="entry name" value="Peptidase_S26"/>
    <property type="match status" value="1"/>
</dbReference>
<feature type="region of interest" description="Disordered" evidence="1">
    <location>
        <begin position="170"/>
        <end position="192"/>
    </location>
</feature>
<evidence type="ECO:0000313" key="3">
    <source>
        <dbReference type="EMBL" id="APR52054.1"/>
    </source>
</evidence>
<reference evidence="5" key="2">
    <citation type="submission" date="2016-12" db="EMBL/GenBank/DDBJ databases">
        <title>Whole genome sequencing of Sphingomonas sp. ABOJV.</title>
        <authorList>
            <person name="Conlan S."/>
            <person name="Thomas P.J."/>
            <person name="Mullikin J."/>
            <person name="Palmore T.N."/>
            <person name="Frank K.M."/>
            <person name="Segre J.A."/>
        </authorList>
    </citation>
    <scope>NUCLEOTIDE SEQUENCE [LARGE SCALE GENOMIC DNA]</scope>
    <source>
        <strain evidence="5">ABOJV</strain>
    </source>
</reference>
<dbReference type="InterPro" id="IPR036286">
    <property type="entry name" value="LexA/Signal_pep-like_sf"/>
</dbReference>
<name>A0A1L6J842_9SPHN</name>
<dbReference type="KEGG" id="skr:BRX40_06060"/>
<dbReference type="EMBL" id="CP018820">
    <property type="protein sequence ID" value="APR52054.1"/>
    <property type="molecule type" value="Genomic_DNA"/>
</dbReference>
<dbReference type="InterPro" id="IPR019533">
    <property type="entry name" value="Peptidase_S26"/>
</dbReference>
<keyword evidence="5" id="KW-1185">Reference proteome</keyword>
<dbReference type="Gene3D" id="2.10.109.10">
    <property type="entry name" value="Umud Fragment, subunit A"/>
    <property type="match status" value="1"/>
</dbReference>
<evidence type="ECO:0000313" key="4">
    <source>
        <dbReference type="EMBL" id="RSV02973.1"/>
    </source>
</evidence>
<dbReference type="GO" id="GO:0006465">
    <property type="term" value="P:signal peptide processing"/>
    <property type="evidence" value="ECO:0007669"/>
    <property type="project" value="InterPro"/>
</dbReference>
<dbReference type="Proteomes" id="UP000185161">
    <property type="component" value="Chromosome"/>
</dbReference>
<reference evidence="3" key="1">
    <citation type="submission" date="2016-12" db="EMBL/GenBank/DDBJ databases">
        <title>Whole genome sequencing of Sphingomonas koreensis.</title>
        <authorList>
            <person name="Conlan S."/>
            <person name="Thomas P.J."/>
            <person name="Mullikin J."/>
            <person name="Palmore T.N."/>
            <person name="Frank K.M."/>
            <person name="Segre J.A."/>
        </authorList>
    </citation>
    <scope>NUCLEOTIDE SEQUENCE</scope>
    <source>
        <strain evidence="3">ABOJV</strain>
    </source>
</reference>
<dbReference type="STRING" id="93064.BRX40_06060"/>
<organism evidence="3 5">
    <name type="scientific">Sphingomonas koreensis</name>
    <dbReference type="NCBI Taxonomy" id="93064"/>
    <lineage>
        <taxon>Bacteria</taxon>
        <taxon>Pseudomonadati</taxon>
        <taxon>Pseudomonadota</taxon>
        <taxon>Alphaproteobacteria</taxon>
        <taxon>Sphingomonadales</taxon>
        <taxon>Sphingomonadaceae</taxon>
        <taxon>Sphingomonas</taxon>
    </lineage>
</organism>
<sequence length="192" mass="20457">MTRRRYVMATATAASAFAAAFVAIAVADPFPRVIWNASASAPIGLYRIHPDRDPAIGVLVAVTPPKRLSRWLSARGYLPEGVPLLKHVAAKAGQRVCRIGAVVSVDSQSVASARARDGRGRPLPVWRGCRTLQPGELLLLNPSVPDSLDGRYFGPLPASAVIGRATPLHLRAPSQSPSTPEAKEIGHADEYL</sequence>
<proteinExistence type="predicted"/>
<evidence type="ECO:0000256" key="1">
    <source>
        <dbReference type="SAM" id="MobiDB-lite"/>
    </source>
</evidence>
<evidence type="ECO:0000313" key="5">
    <source>
        <dbReference type="Proteomes" id="UP000185161"/>
    </source>
</evidence>
<dbReference type="AlphaFoldDB" id="A0A1L6J842"/>
<dbReference type="SUPFAM" id="SSF51306">
    <property type="entry name" value="LexA/Signal peptidase"/>
    <property type="match status" value="1"/>
</dbReference>
<dbReference type="OrthoDB" id="5360818at2"/>
<accession>A0A1L6J842</accession>
<dbReference type="GeneID" id="44132115"/>
<reference evidence="4 6" key="3">
    <citation type="submission" date="2018-07" db="EMBL/GenBank/DDBJ databases">
        <title>Genomic and Epidemiologic Investigation of an Indolent Hospital Outbreak.</title>
        <authorList>
            <person name="Johnson R.C."/>
            <person name="Deming C."/>
            <person name="Conlan S."/>
            <person name="Zellmer C.J."/>
            <person name="Michelin A.V."/>
            <person name="Lee-Lin S."/>
            <person name="Thomas P.J."/>
            <person name="Park M."/>
            <person name="Weingarten R.A."/>
            <person name="Less J."/>
            <person name="Dekker J.P."/>
            <person name="Frank K.M."/>
            <person name="Musser K.A."/>
            <person name="Mcquiston J.R."/>
            <person name="Henderson D.K."/>
            <person name="Lau A.F."/>
            <person name="Palmore T.N."/>
            <person name="Segre J.A."/>
        </authorList>
    </citation>
    <scope>NUCLEOTIDE SEQUENCE [LARGE SCALE GENOMIC DNA]</scope>
    <source>
        <strain evidence="4 6">SK-NIH.Env10_0317</strain>
    </source>
</reference>
<dbReference type="EMBL" id="QQWO01000008">
    <property type="protein sequence ID" value="RSV02973.1"/>
    <property type="molecule type" value="Genomic_DNA"/>
</dbReference>
<protein>
    <submittedName>
        <fullName evidence="3">Conjugal transfer protein</fullName>
    </submittedName>
    <submittedName>
        <fullName evidence="4">S26 family signal peptidase</fullName>
    </submittedName>
</protein>
<dbReference type="Proteomes" id="UP000286681">
    <property type="component" value="Unassembled WGS sequence"/>
</dbReference>
<feature type="compositionally biased region" description="Basic and acidic residues" evidence="1">
    <location>
        <begin position="181"/>
        <end position="192"/>
    </location>
</feature>
<feature type="domain" description="Peptidase S26" evidence="2">
    <location>
        <begin position="11"/>
        <end position="166"/>
    </location>
</feature>
<evidence type="ECO:0000259" key="2">
    <source>
        <dbReference type="Pfam" id="PF10502"/>
    </source>
</evidence>
<dbReference type="RefSeq" id="WP_060977336.1">
    <property type="nucleotide sequence ID" value="NZ_CP018820.1"/>
</dbReference>
<evidence type="ECO:0000313" key="6">
    <source>
        <dbReference type="Proteomes" id="UP000286681"/>
    </source>
</evidence>